<accession>A0A9X9X5F0</accession>
<dbReference type="AlphaFoldDB" id="A0A9X9X5F0"/>
<proteinExistence type="predicted"/>
<evidence type="ECO:0000313" key="2">
    <source>
        <dbReference type="EMBL" id="MBR0678936.1"/>
    </source>
</evidence>
<sequence length="203" mass="22755">MHSVMSETQLRFETLRGDALRAWLPRLAGLRIAVFRDWPYLYEGEAGYEERYLAAYADSPGAAVIAAIDGNRAVGCATCQPMAEATARVQAAFRGRGLDPTRFCYFGESVLLPEYRGRGAGVRFFALREAHARALGLAAAAFCAVTRNDNDPRRPKDHVPLDAFWQKRGYTRRADISVVFDWREVGDDRETPHALGFWVKDPL</sequence>
<keyword evidence="3" id="KW-1185">Reference proteome</keyword>
<dbReference type="PROSITE" id="PS51186">
    <property type="entry name" value="GNAT"/>
    <property type="match status" value="1"/>
</dbReference>
<gene>
    <name evidence="2" type="ORF">GXW74_00405</name>
</gene>
<dbReference type="GO" id="GO:0016747">
    <property type="term" value="F:acyltransferase activity, transferring groups other than amino-acyl groups"/>
    <property type="evidence" value="ECO:0007669"/>
    <property type="project" value="InterPro"/>
</dbReference>
<dbReference type="InterPro" id="IPR000182">
    <property type="entry name" value="GNAT_dom"/>
</dbReference>
<organism evidence="2 3">
    <name type="scientific">Neoroseomonas eburnea</name>
    <dbReference type="NCBI Taxonomy" id="1346889"/>
    <lineage>
        <taxon>Bacteria</taxon>
        <taxon>Pseudomonadati</taxon>
        <taxon>Pseudomonadota</taxon>
        <taxon>Alphaproteobacteria</taxon>
        <taxon>Acetobacterales</taxon>
        <taxon>Acetobacteraceae</taxon>
        <taxon>Neoroseomonas</taxon>
    </lineage>
</organism>
<reference evidence="2" key="2">
    <citation type="journal article" date="2021" name="Syst. Appl. Microbiol.">
        <title>Roseomonas hellenica sp. nov., isolated from roots of wild-growing Alkanna tinctoria.</title>
        <authorList>
            <person name="Rat A."/>
            <person name="Naranjo H.D."/>
            <person name="Lebbe L."/>
            <person name="Cnockaert M."/>
            <person name="Krigas N."/>
            <person name="Grigoriadou K."/>
            <person name="Maloupa E."/>
            <person name="Willems A."/>
        </authorList>
    </citation>
    <scope>NUCLEOTIDE SEQUENCE</scope>
    <source>
        <strain evidence="2">LMG 31228</strain>
    </source>
</reference>
<dbReference type="Gene3D" id="3.40.630.30">
    <property type="match status" value="1"/>
</dbReference>
<dbReference type="InterPro" id="IPR016181">
    <property type="entry name" value="Acyl_CoA_acyltransferase"/>
</dbReference>
<comment type="caution">
    <text evidence="2">The sequence shown here is derived from an EMBL/GenBank/DDBJ whole genome shotgun (WGS) entry which is preliminary data.</text>
</comment>
<reference evidence="2" key="1">
    <citation type="submission" date="2020-01" db="EMBL/GenBank/DDBJ databases">
        <authorList>
            <person name="Rat A."/>
        </authorList>
    </citation>
    <scope>NUCLEOTIDE SEQUENCE</scope>
    <source>
        <strain evidence="2">LMG 31228</strain>
    </source>
</reference>
<dbReference type="EMBL" id="JAAEDL010000001">
    <property type="protein sequence ID" value="MBR0678936.1"/>
    <property type="molecule type" value="Genomic_DNA"/>
</dbReference>
<feature type="domain" description="N-acetyltransferase" evidence="1">
    <location>
        <begin position="10"/>
        <end position="203"/>
    </location>
</feature>
<evidence type="ECO:0000259" key="1">
    <source>
        <dbReference type="PROSITE" id="PS51186"/>
    </source>
</evidence>
<dbReference type="SUPFAM" id="SSF55729">
    <property type="entry name" value="Acyl-CoA N-acyltransferases (Nat)"/>
    <property type="match status" value="1"/>
</dbReference>
<dbReference type="Proteomes" id="UP001138709">
    <property type="component" value="Unassembled WGS sequence"/>
</dbReference>
<dbReference type="Pfam" id="PF00583">
    <property type="entry name" value="Acetyltransf_1"/>
    <property type="match status" value="1"/>
</dbReference>
<name>A0A9X9X5F0_9PROT</name>
<evidence type="ECO:0000313" key="3">
    <source>
        <dbReference type="Proteomes" id="UP001138709"/>
    </source>
</evidence>
<protein>
    <submittedName>
        <fullName evidence="2">GNAT family N-acetyltransferase</fullName>
    </submittedName>
</protein>